<sequence length="420" mass="46264">MSYEKVEVPEGGEAITVADAERDELNVPEDPIIPIIYGDGIGRDVGPAAQTVLDAAAEATGREIHWMRLYAGESAREKYDENLPEDTIEAIKEFRVAIKGPLTTPVGAGFRSLNVALRKKLDLYTNMRPTYHLDGVPSPVNHPEKMDMVNFRENTEDVYAGIEWEAGTDEVEEVRAFIEEEMGYDSTIHDGPVGIGIKPITEFGTKRLVRKAIDYALAHDRDSVTLVHKGNIMKFTEGAFRDWGYEVAEEEYGEEVITEDTLWNERDGEPPEGAVVVNDRIADNMLQQLLTRTEQYDVLAMPNLNGDYLSDAAGAQIGGLGIAPGANIGDGRLLAEPVHGSAPKYAGQDKVNPSAMILSGRIMLEYMGWDDAADLVRDALEETVSSKQVTYDIERQIEGGTKLATSEFAEKVAENVRDRA</sequence>
<dbReference type="Gene3D" id="3.40.718.10">
    <property type="entry name" value="Isopropylmalate Dehydrogenase"/>
    <property type="match status" value="1"/>
</dbReference>
<feature type="modified residue" description="N6-succinyllysine" evidence="18">
    <location>
        <position position="99"/>
    </location>
</feature>
<evidence type="ECO:0000256" key="13">
    <source>
        <dbReference type="NCBIfam" id="TIGR00183"/>
    </source>
</evidence>
<dbReference type="PROSITE" id="PS00470">
    <property type="entry name" value="IDH_IMDH"/>
    <property type="match status" value="1"/>
</dbReference>
<feature type="binding site" evidence="15">
    <location>
        <position position="103"/>
    </location>
    <ligand>
        <name>NADP(+)</name>
        <dbReference type="ChEBI" id="CHEBI:58349"/>
    </ligand>
</feature>
<dbReference type="NCBIfam" id="TIGR00183">
    <property type="entry name" value="prok_nadp_idh"/>
    <property type="match status" value="1"/>
</dbReference>
<feature type="site" description="Critical for catalysis" evidence="17">
    <location>
        <position position="159"/>
    </location>
</feature>
<keyword evidence="7" id="KW-0479">Metal-binding</keyword>
<evidence type="ECO:0000256" key="15">
    <source>
        <dbReference type="PIRSR" id="PIRSR604439-2"/>
    </source>
</evidence>
<feature type="binding site" evidence="14">
    <location>
        <position position="112"/>
    </location>
    <ligand>
        <name>D-threo-isocitrate</name>
        <dbReference type="ChEBI" id="CHEBI:15562"/>
    </ligand>
</feature>
<keyword evidence="10 20" id="KW-0560">Oxidoreductase</keyword>
<dbReference type="EMBL" id="JBHTBF010000002">
    <property type="protein sequence ID" value="MFC7316432.1"/>
    <property type="molecule type" value="Genomic_DNA"/>
</dbReference>
<evidence type="ECO:0000256" key="17">
    <source>
        <dbReference type="PIRSR" id="PIRSR604439-4"/>
    </source>
</evidence>
<evidence type="ECO:0000256" key="5">
    <source>
        <dbReference type="ARBA" id="ARBA00022435"/>
    </source>
</evidence>
<dbReference type="InterPro" id="IPR024084">
    <property type="entry name" value="IsoPropMal-DH-like_dom"/>
</dbReference>
<keyword evidence="8 16" id="KW-0460">Magnesium</keyword>
<organism evidence="20 21">
    <name type="scientific">Halomarina halobia</name>
    <dbReference type="NCBI Taxonomy" id="3033386"/>
    <lineage>
        <taxon>Archaea</taxon>
        <taxon>Methanobacteriati</taxon>
        <taxon>Methanobacteriota</taxon>
        <taxon>Stenosarchaea group</taxon>
        <taxon>Halobacteria</taxon>
        <taxon>Halobacteriales</taxon>
        <taxon>Natronomonadaceae</taxon>
        <taxon>Halomarina</taxon>
    </lineage>
</organism>
<evidence type="ECO:0000256" key="18">
    <source>
        <dbReference type="PIRSR" id="PIRSR604439-5"/>
    </source>
</evidence>
<accession>A0ABD6A7W3</accession>
<keyword evidence="21" id="KW-1185">Reference proteome</keyword>
<comment type="cofactor">
    <cofactor evidence="16">
        <name>Mg(2+)</name>
        <dbReference type="ChEBI" id="CHEBI:18420"/>
    </cofactor>
    <cofactor evidence="16">
        <name>Mn(2+)</name>
        <dbReference type="ChEBI" id="CHEBI:29035"/>
    </cofactor>
    <text evidence="16">Binds 1 Mg(2+) or Mn(2+) ion per subunit.</text>
</comment>
<dbReference type="SUPFAM" id="SSF53659">
    <property type="entry name" value="Isocitrate/Isopropylmalate dehydrogenase-like"/>
    <property type="match status" value="1"/>
</dbReference>
<feature type="binding site" evidence="15">
    <location>
        <position position="391"/>
    </location>
    <ligand>
        <name>NADP(+)</name>
        <dbReference type="ChEBI" id="CHEBI:58349"/>
    </ligand>
</feature>
<dbReference type="Pfam" id="PF00180">
    <property type="entry name" value="Iso_dh"/>
    <property type="match status" value="1"/>
</dbReference>
<feature type="binding site" evidence="14">
    <location>
        <position position="118"/>
    </location>
    <ligand>
        <name>D-threo-isocitrate</name>
        <dbReference type="ChEBI" id="CHEBI:15562"/>
    </ligand>
</feature>
<keyword evidence="9 15" id="KW-0521">NADP</keyword>
<dbReference type="GO" id="GO:0006097">
    <property type="term" value="P:glyoxylate cycle"/>
    <property type="evidence" value="ECO:0007669"/>
    <property type="project" value="UniProtKB-KW"/>
</dbReference>
<keyword evidence="5" id="KW-0329">Glyoxylate bypass</keyword>
<keyword evidence="6" id="KW-0816">Tricarboxylic acid cycle</keyword>
<dbReference type="PANTHER" id="PTHR43504:SF1">
    <property type="entry name" value="ISOCITRATE DEHYDROGENASE [NADP]"/>
    <property type="match status" value="1"/>
</dbReference>
<name>A0ABD6A7W3_9EURY</name>
<evidence type="ECO:0000256" key="4">
    <source>
        <dbReference type="ARBA" id="ARBA00013013"/>
    </source>
</evidence>
<feature type="binding site" evidence="15">
    <location>
        <begin position="339"/>
        <end position="345"/>
    </location>
    <ligand>
        <name>NADP(+)</name>
        <dbReference type="ChEBI" id="CHEBI:58349"/>
    </ligand>
</feature>
<evidence type="ECO:0000313" key="20">
    <source>
        <dbReference type="EMBL" id="MFC7316432.1"/>
    </source>
</evidence>
<evidence type="ECO:0000256" key="3">
    <source>
        <dbReference type="ARBA" id="ARBA00011738"/>
    </source>
</evidence>
<dbReference type="NCBIfam" id="NF005425">
    <property type="entry name" value="PRK07006.1"/>
    <property type="match status" value="1"/>
</dbReference>
<evidence type="ECO:0000256" key="16">
    <source>
        <dbReference type="PIRSR" id="PIRSR604439-3"/>
    </source>
</evidence>
<comment type="similarity">
    <text evidence="2">Belongs to the isocitrate and isopropylmalate dehydrogenases family.</text>
</comment>
<evidence type="ECO:0000256" key="14">
    <source>
        <dbReference type="PIRSR" id="PIRSR604439-1"/>
    </source>
</evidence>
<gene>
    <name evidence="20" type="primary">icd</name>
    <name evidence="20" type="ORF">ACFQPE_06420</name>
</gene>
<feature type="binding site" evidence="14">
    <location>
        <position position="128"/>
    </location>
    <ligand>
        <name>D-threo-isocitrate</name>
        <dbReference type="ChEBI" id="CHEBI:15562"/>
    </ligand>
</feature>
<comment type="catalytic activity">
    <reaction evidence="12">
        <text>D-threo-isocitrate + NADP(+) = 2-oxoglutarate + CO2 + NADPH</text>
        <dbReference type="Rhea" id="RHEA:19629"/>
        <dbReference type="ChEBI" id="CHEBI:15562"/>
        <dbReference type="ChEBI" id="CHEBI:16526"/>
        <dbReference type="ChEBI" id="CHEBI:16810"/>
        <dbReference type="ChEBI" id="CHEBI:57783"/>
        <dbReference type="ChEBI" id="CHEBI:58349"/>
        <dbReference type="EC" id="1.1.1.42"/>
    </reaction>
</comment>
<evidence type="ECO:0000313" key="21">
    <source>
        <dbReference type="Proteomes" id="UP001596547"/>
    </source>
</evidence>
<evidence type="ECO:0000256" key="7">
    <source>
        <dbReference type="ARBA" id="ARBA00022723"/>
    </source>
</evidence>
<dbReference type="GeneID" id="79313849"/>
<feature type="site" description="Critical for catalysis" evidence="17">
    <location>
        <position position="229"/>
    </location>
</feature>
<comment type="cofactor">
    <cofactor evidence="1">
        <name>Mn(2+)</name>
        <dbReference type="ChEBI" id="CHEBI:29035"/>
    </cofactor>
</comment>
<protein>
    <recommendedName>
        <fullName evidence="4 13">Isocitrate dehydrogenase (NADP(+))</fullName>
        <ecNumber evidence="4 13">1.1.1.42</ecNumber>
    </recommendedName>
</protein>
<dbReference type="InterPro" id="IPR019818">
    <property type="entry name" value="IsoCit/isopropylmalate_DH_CS"/>
</dbReference>
<evidence type="ECO:0000256" key="10">
    <source>
        <dbReference type="ARBA" id="ARBA00023002"/>
    </source>
</evidence>
<feature type="binding site" evidence="14">
    <location>
        <position position="152"/>
    </location>
    <ligand>
        <name>D-threo-isocitrate</name>
        <dbReference type="ChEBI" id="CHEBI:15562"/>
    </ligand>
</feature>
<comment type="caution">
    <text evidence="20">The sequence shown here is derived from an EMBL/GenBank/DDBJ whole genome shotgun (WGS) entry which is preliminary data.</text>
</comment>
<evidence type="ECO:0000256" key="6">
    <source>
        <dbReference type="ARBA" id="ARBA00022532"/>
    </source>
</evidence>
<dbReference type="GO" id="GO:0046872">
    <property type="term" value="F:metal ion binding"/>
    <property type="evidence" value="ECO:0007669"/>
    <property type="project" value="UniProtKB-KW"/>
</dbReference>
<reference evidence="20 21" key="1">
    <citation type="journal article" date="2019" name="Int. J. Syst. Evol. Microbiol.">
        <title>The Global Catalogue of Microorganisms (GCM) 10K type strain sequencing project: providing services to taxonomists for standard genome sequencing and annotation.</title>
        <authorList>
            <consortium name="The Broad Institute Genomics Platform"/>
            <consortium name="The Broad Institute Genome Sequencing Center for Infectious Disease"/>
            <person name="Wu L."/>
            <person name="Ma J."/>
        </authorList>
    </citation>
    <scope>NUCLEOTIDE SEQUENCE [LARGE SCALE GENOMIC DNA]</scope>
    <source>
        <strain evidence="20 21">PSR21</strain>
    </source>
</reference>
<evidence type="ECO:0000256" key="9">
    <source>
        <dbReference type="ARBA" id="ARBA00022857"/>
    </source>
</evidence>
<dbReference type="SMART" id="SM01329">
    <property type="entry name" value="Iso_dh"/>
    <property type="match status" value="1"/>
</dbReference>
<evidence type="ECO:0000256" key="1">
    <source>
        <dbReference type="ARBA" id="ARBA00001936"/>
    </source>
</evidence>
<proteinExistence type="inferred from homology"/>
<dbReference type="PANTHER" id="PTHR43504">
    <property type="entry name" value="ISOCITRATE DEHYDROGENASE [NADP]"/>
    <property type="match status" value="1"/>
</dbReference>
<feature type="binding site" evidence="15">
    <location>
        <position position="395"/>
    </location>
    <ligand>
        <name>NADP(+)</name>
        <dbReference type="ChEBI" id="CHEBI:58349"/>
    </ligand>
</feature>
<evidence type="ECO:0000256" key="2">
    <source>
        <dbReference type="ARBA" id="ARBA00007769"/>
    </source>
</evidence>
<dbReference type="GO" id="GO:0004450">
    <property type="term" value="F:isocitrate dehydrogenase (NADP+) activity"/>
    <property type="evidence" value="ECO:0007669"/>
    <property type="project" value="UniProtKB-UniRule"/>
</dbReference>
<dbReference type="GO" id="GO:0006099">
    <property type="term" value="P:tricarboxylic acid cycle"/>
    <property type="evidence" value="ECO:0007669"/>
    <property type="project" value="UniProtKB-UniRule"/>
</dbReference>
<dbReference type="RefSeq" id="WP_276304310.1">
    <property type="nucleotide sequence ID" value="NZ_CP119992.1"/>
</dbReference>
<dbReference type="Proteomes" id="UP001596547">
    <property type="component" value="Unassembled WGS sequence"/>
</dbReference>
<dbReference type="InterPro" id="IPR004439">
    <property type="entry name" value="Isocitrate_DH_NADP_dimer_prok"/>
</dbReference>
<evidence type="ECO:0000256" key="12">
    <source>
        <dbReference type="ARBA" id="ARBA00023554"/>
    </source>
</evidence>
<feature type="binding site" evidence="15">
    <location>
        <position position="352"/>
    </location>
    <ligand>
        <name>NADP(+)</name>
        <dbReference type="ChEBI" id="CHEBI:58349"/>
    </ligand>
</feature>
<feature type="binding site" evidence="16">
    <location>
        <position position="307"/>
    </location>
    <ligand>
        <name>Mg(2+)</name>
        <dbReference type="ChEBI" id="CHEBI:18420"/>
    </ligand>
</feature>
<evidence type="ECO:0000256" key="8">
    <source>
        <dbReference type="ARBA" id="ARBA00022842"/>
    </source>
</evidence>
<dbReference type="EC" id="1.1.1.42" evidence="4 13"/>
<evidence type="ECO:0000259" key="19">
    <source>
        <dbReference type="SMART" id="SM01329"/>
    </source>
</evidence>
<keyword evidence="11 16" id="KW-0464">Manganese</keyword>
<evidence type="ECO:0000256" key="11">
    <source>
        <dbReference type="ARBA" id="ARBA00023211"/>
    </source>
</evidence>
<feature type="modified residue" description="Phosphoserine" evidence="18">
    <location>
        <position position="112"/>
    </location>
</feature>
<comment type="subunit">
    <text evidence="3">Homodimer.</text>
</comment>
<feature type="domain" description="Isopropylmalate dehydrogenase-like" evidence="19">
    <location>
        <begin position="32"/>
        <end position="412"/>
    </location>
</feature>
<feature type="binding site" evidence="14">
    <location>
        <position position="114"/>
    </location>
    <ligand>
        <name>D-threo-isocitrate</name>
        <dbReference type="ChEBI" id="CHEBI:15562"/>
    </ligand>
</feature>
<dbReference type="AlphaFoldDB" id="A0ABD6A7W3"/>